<comment type="caution">
    <text evidence="1">The sequence shown here is derived from an EMBL/GenBank/DDBJ whole genome shotgun (WGS) entry which is preliminary data.</text>
</comment>
<name>A0A6L2KX81_TANCI</name>
<evidence type="ECO:0000313" key="1">
    <source>
        <dbReference type="EMBL" id="GEU52514.1"/>
    </source>
</evidence>
<protein>
    <submittedName>
        <fullName evidence="1">Putative retrotransposon Gag domain, nucleotide-binding alpha-beta plait domain protein</fullName>
    </submittedName>
</protein>
<organism evidence="1">
    <name type="scientific">Tanacetum cinerariifolium</name>
    <name type="common">Dalmatian daisy</name>
    <name type="synonym">Chrysanthemum cinerariifolium</name>
    <dbReference type="NCBI Taxonomy" id="118510"/>
    <lineage>
        <taxon>Eukaryota</taxon>
        <taxon>Viridiplantae</taxon>
        <taxon>Streptophyta</taxon>
        <taxon>Embryophyta</taxon>
        <taxon>Tracheophyta</taxon>
        <taxon>Spermatophyta</taxon>
        <taxon>Magnoliopsida</taxon>
        <taxon>eudicotyledons</taxon>
        <taxon>Gunneridae</taxon>
        <taxon>Pentapetalae</taxon>
        <taxon>asterids</taxon>
        <taxon>campanulids</taxon>
        <taxon>Asterales</taxon>
        <taxon>Asteraceae</taxon>
        <taxon>Asteroideae</taxon>
        <taxon>Anthemideae</taxon>
        <taxon>Anthemidinae</taxon>
        <taxon>Tanacetum</taxon>
    </lineage>
</organism>
<gene>
    <name evidence="1" type="ORF">Tci_024492</name>
</gene>
<dbReference type="EMBL" id="BKCJ010003026">
    <property type="protein sequence ID" value="GEU52514.1"/>
    <property type="molecule type" value="Genomic_DNA"/>
</dbReference>
<reference evidence="1" key="1">
    <citation type="journal article" date="2019" name="Sci. Rep.">
        <title>Draft genome of Tanacetum cinerariifolium, the natural source of mosquito coil.</title>
        <authorList>
            <person name="Yamashiro T."/>
            <person name="Shiraishi A."/>
            <person name="Satake H."/>
            <person name="Nakayama K."/>
        </authorList>
    </citation>
    <scope>NUCLEOTIDE SEQUENCE</scope>
</reference>
<accession>A0A6L2KX81</accession>
<dbReference type="AlphaFoldDB" id="A0A6L2KX81"/>
<proteinExistence type="predicted"/>
<sequence>MAIEIEKNAASGKSAGVETSMAELKNQVKGLESLDFDFTSMMEDFRVALNTLSGELKRKIHDLRDSFMGEITKIREKFGEEVSILHQVIKYLQANMALCNRSLASGGGNTNHGPKIDVPKPSPFVGKREARAVDDLL</sequence>